<dbReference type="Proteomes" id="UP000658514">
    <property type="component" value="Unassembled WGS sequence"/>
</dbReference>
<keyword evidence="1" id="KW-0732">Signal</keyword>
<feature type="chain" id="PRO_5046736365" evidence="1">
    <location>
        <begin position="31"/>
        <end position="146"/>
    </location>
</feature>
<reference evidence="2 3" key="1">
    <citation type="journal article" date="2020" name="ISME J.">
        <title>Comparative genomics reveals insights into cyanobacterial evolution and habitat adaptation.</title>
        <authorList>
            <person name="Chen M.Y."/>
            <person name="Teng W.K."/>
            <person name="Zhao L."/>
            <person name="Hu C.X."/>
            <person name="Zhou Y.K."/>
            <person name="Han B.P."/>
            <person name="Song L.R."/>
            <person name="Shu W.S."/>
        </authorList>
    </citation>
    <scope>NUCLEOTIDE SEQUENCE [LARGE SCALE GENOMIC DNA]</scope>
    <source>
        <strain evidence="2 3">FACHB-288</strain>
    </source>
</reference>
<comment type="caution">
    <text evidence="2">The sequence shown here is derived from an EMBL/GenBank/DDBJ whole genome shotgun (WGS) entry which is preliminary data.</text>
</comment>
<keyword evidence="3" id="KW-1185">Reference proteome</keyword>
<protein>
    <submittedName>
        <fullName evidence="2">Uncharacterized protein</fullName>
    </submittedName>
</protein>
<evidence type="ECO:0000313" key="2">
    <source>
        <dbReference type="EMBL" id="MBD2196874.1"/>
    </source>
</evidence>
<organism evidence="2 3">
    <name type="scientific">Calothrix parietina FACHB-288</name>
    <dbReference type="NCBI Taxonomy" id="2692896"/>
    <lineage>
        <taxon>Bacteria</taxon>
        <taxon>Bacillati</taxon>
        <taxon>Cyanobacteriota</taxon>
        <taxon>Cyanophyceae</taxon>
        <taxon>Nostocales</taxon>
        <taxon>Calotrichaceae</taxon>
        <taxon>Calothrix</taxon>
    </lineage>
</organism>
<sequence length="146" mass="16812">MHNSKNWQKTWLGAGATLALLGATIAPASAQSVIIIYGDTQPGVSSYDYGSSIATPIPINRVYKHPGNRGNYYRRRGDDNYRRTTIYSYPPYPQTIINPSVTYPNMVHPMFRNQPLRNPVFDQRPDYQPNYRQFRGRSRSILLYPR</sequence>
<dbReference type="RefSeq" id="WP_190542919.1">
    <property type="nucleotide sequence ID" value="NZ_CAWPNO010000054.1"/>
</dbReference>
<name>A0ABR8AAJ7_9CYAN</name>
<evidence type="ECO:0000313" key="3">
    <source>
        <dbReference type="Proteomes" id="UP000658514"/>
    </source>
</evidence>
<gene>
    <name evidence="2" type="ORF">H6G24_15445</name>
</gene>
<evidence type="ECO:0000256" key="1">
    <source>
        <dbReference type="SAM" id="SignalP"/>
    </source>
</evidence>
<proteinExistence type="predicted"/>
<dbReference type="EMBL" id="JACJQH010000022">
    <property type="protein sequence ID" value="MBD2196874.1"/>
    <property type="molecule type" value="Genomic_DNA"/>
</dbReference>
<feature type="signal peptide" evidence="1">
    <location>
        <begin position="1"/>
        <end position="30"/>
    </location>
</feature>
<accession>A0ABR8AAJ7</accession>